<keyword evidence="2" id="KW-1185">Reference proteome</keyword>
<accession>A0ABP7R0P2</accession>
<name>A0ABP7R0P2_9ACTN</name>
<dbReference type="EMBL" id="BAAAZX010000006">
    <property type="protein sequence ID" value="GAA3990844.1"/>
    <property type="molecule type" value="Genomic_DNA"/>
</dbReference>
<organism evidence="1 2">
    <name type="scientific">Streptomyces plumbiresistens</name>
    <dbReference type="NCBI Taxonomy" id="511811"/>
    <lineage>
        <taxon>Bacteria</taxon>
        <taxon>Bacillati</taxon>
        <taxon>Actinomycetota</taxon>
        <taxon>Actinomycetes</taxon>
        <taxon>Kitasatosporales</taxon>
        <taxon>Streptomycetaceae</taxon>
        <taxon>Streptomyces</taxon>
    </lineage>
</organism>
<protein>
    <submittedName>
        <fullName evidence="1">Uncharacterized protein</fullName>
    </submittedName>
</protein>
<sequence>MSGPVGGSVRDASALARKWDRFLQVQNGPSEREAGGPRHPEAVRQGSAAAYNWMDERLKAQDAK</sequence>
<reference evidence="2" key="1">
    <citation type="journal article" date="2019" name="Int. J. Syst. Evol. Microbiol.">
        <title>The Global Catalogue of Microorganisms (GCM) 10K type strain sequencing project: providing services to taxonomists for standard genome sequencing and annotation.</title>
        <authorList>
            <consortium name="The Broad Institute Genomics Platform"/>
            <consortium name="The Broad Institute Genome Sequencing Center for Infectious Disease"/>
            <person name="Wu L."/>
            <person name="Ma J."/>
        </authorList>
    </citation>
    <scope>NUCLEOTIDE SEQUENCE [LARGE SCALE GENOMIC DNA]</scope>
    <source>
        <strain evidence="2">JCM 16924</strain>
    </source>
</reference>
<dbReference type="Proteomes" id="UP001500456">
    <property type="component" value="Unassembled WGS sequence"/>
</dbReference>
<gene>
    <name evidence="1" type="ORF">GCM10022232_26310</name>
</gene>
<comment type="caution">
    <text evidence="1">The sequence shown here is derived from an EMBL/GenBank/DDBJ whole genome shotgun (WGS) entry which is preliminary data.</text>
</comment>
<evidence type="ECO:0000313" key="2">
    <source>
        <dbReference type="Proteomes" id="UP001500456"/>
    </source>
</evidence>
<proteinExistence type="predicted"/>
<evidence type="ECO:0000313" key="1">
    <source>
        <dbReference type="EMBL" id="GAA3990844.1"/>
    </source>
</evidence>